<dbReference type="OrthoDB" id="5535068at2759"/>
<dbReference type="GO" id="GO:0006508">
    <property type="term" value="P:proteolysis"/>
    <property type="evidence" value="ECO:0007669"/>
    <property type="project" value="InterPro"/>
</dbReference>
<dbReference type="Proteomes" id="UP000765509">
    <property type="component" value="Unassembled WGS sequence"/>
</dbReference>
<dbReference type="InterPro" id="IPR001995">
    <property type="entry name" value="Peptidase_A2_cat"/>
</dbReference>
<gene>
    <name evidence="3" type="ORF">O181_018664</name>
</gene>
<reference evidence="3" key="1">
    <citation type="submission" date="2021-03" db="EMBL/GenBank/DDBJ databases">
        <title>Draft genome sequence of rust myrtle Austropuccinia psidii MF-1, a brazilian biotype.</title>
        <authorList>
            <person name="Quecine M.C."/>
            <person name="Pachon D.M.R."/>
            <person name="Bonatelli M.L."/>
            <person name="Correr F.H."/>
            <person name="Franceschini L.M."/>
            <person name="Leite T.F."/>
            <person name="Margarido G.R.A."/>
            <person name="Almeida C.A."/>
            <person name="Ferrarezi J.A."/>
            <person name="Labate C.A."/>
        </authorList>
    </citation>
    <scope>NUCLEOTIDE SEQUENCE</scope>
    <source>
        <strain evidence="3">MF-1</strain>
    </source>
</reference>
<dbReference type="CDD" id="cd00303">
    <property type="entry name" value="retropepsin_like"/>
    <property type="match status" value="1"/>
</dbReference>
<dbReference type="Pfam" id="PF00077">
    <property type="entry name" value="RVP"/>
    <property type="match status" value="1"/>
</dbReference>
<feature type="domain" description="Peptidase A2" evidence="2">
    <location>
        <begin position="40"/>
        <end position="77"/>
    </location>
</feature>
<keyword evidence="4" id="KW-1185">Reference proteome</keyword>
<evidence type="ECO:0000313" key="4">
    <source>
        <dbReference type="Proteomes" id="UP000765509"/>
    </source>
</evidence>
<evidence type="ECO:0000259" key="2">
    <source>
        <dbReference type="PROSITE" id="PS50175"/>
    </source>
</evidence>
<sequence>MDLQGRLLTFVLKETSKPKIHYACPLGFMEIFIGKQEYPIKASVDTGAELNIIPEEIAIKASLTTRNLNMNLRGIGGHTTSLVALSEFTPIILASGEETQIHFFIAKGSVHTVLGRPFLEDKNIRLEVSHKKGEILSYQEPDGRRLCIQICKPQALRWQTGPPRGMDFFNMEKLVRHNPKKKFQNKK</sequence>
<dbReference type="SUPFAM" id="SSF50630">
    <property type="entry name" value="Acid proteases"/>
    <property type="match status" value="1"/>
</dbReference>
<comment type="caution">
    <text evidence="3">The sequence shown here is derived from an EMBL/GenBank/DDBJ whole genome shotgun (WGS) entry which is preliminary data.</text>
</comment>
<name>A0A9Q3C5N7_9BASI</name>
<dbReference type="PROSITE" id="PS50175">
    <property type="entry name" value="ASP_PROT_RETROV"/>
    <property type="match status" value="1"/>
</dbReference>
<dbReference type="GO" id="GO:0004190">
    <property type="term" value="F:aspartic-type endopeptidase activity"/>
    <property type="evidence" value="ECO:0007669"/>
    <property type="project" value="InterPro"/>
</dbReference>
<keyword evidence="1" id="KW-0378">Hydrolase</keyword>
<dbReference type="InterPro" id="IPR018061">
    <property type="entry name" value="Retropepsins"/>
</dbReference>
<dbReference type="Gene3D" id="2.40.70.10">
    <property type="entry name" value="Acid Proteases"/>
    <property type="match status" value="1"/>
</dbReference>
<evidence type="ECO:0000313" key="3">
    <source>
        <dbReference type="EMBL" id="MBW0478949.1"/>
    </source>
</evidence>
<dbReference type="InterPro" id="IPR021109">
    <property type="entry name" value="Peptidase_aspartic_dom_sf"/>
</dbReference>
<protein>
    <recommendedName>
        <fullName evidence="2">Peptidase A2 domain-containing protein</fullName>
    </recommendedName>
</protein>
<accession>A0A9Q3C5N7</accession>
<evidence type="ECO:0000256" key="1">
    <source>
        <dbReference type="ARBA" id="ARBA00022801"/>
    </source>
</evidence>
<organism evidence="3 4">
    <name type="scientific">Austropuccinia psidii MF-1</name>
    <dbReference type="NCBI Taxonomy" id="1389203"/>
    <lineage>
        <taxon>Eukaryota</taxon>
        <taxon>Fungi</taxon>
        <taxon>Dikarya</taxon>
        <taxon>Basidiomycota</taxon>
        <taxon>Pucciniomycotina</taxon>
        <taxon>Pucciniomycetes</taxon>
        <taxon>Pucciniales</taxon>
        <taxon>Sphaerophragmiaceae</taxon>
        <taxon>Austropuccinia</taxon>
    </lineage>
</organism>
<dbReference type="EMBL" id="AVOT02005390">
    <property type="protein sequence ID" value="MBW0478949.1"/>
    <property type="molecule type" value="Genomic_DNA"/>
</dbReference>
<proteinExistence type="predicted"/>
<dbReference type="AlphaFoldDB" id="A0A9Q3C5N7"/>